<dbReference type="EMBL" id="KI913967">
    <property type="protein sequence ID" value="ETV99171.1"/>
    <property type="molecule type" value="Genomic_DNA"/>
</dbReference>
<dbReference type="SFLD" id="SFLDS00019">
    <property type="entry name" value="Glutathione_Transferase_(cytos"/>
    <property type="match status" value="1"/>
</dbReference>
<dbReference type="InterPro" id="IPR040079">
    <property type="entry name" value="Glutathione_S-Trfase"/>
</dbReference>
<dbReference type="Gene3D" id="1.20.1050.130">
    <property type="match status" value="1"/>
</dbReference>
<dbReference type="SUPFAM" id="SSF47616">
    <property type="entry name" value="GST C-terminal domain-like"/>
    <property type="match status" value="1"/>
</dbReference>
<evidence type="ECO:0008006" key="4">
    <source>
        <dbReference type="Google" id="ProtNLM"/>
    </source>
</evidence>
<dbReference type="AlphaFoldDB" id="A0A024TZU6"/>
<sequence>MATHPTDLQLTYFDMPGRGEFIRLLLTYGGIPFDDVRIKFQDWRATKTVLHLPFGQIPTLRANGKVYAQSLALARYAAKLAGLYPASNLVALEADSLIDAILENWDKYNDIVYSDDDEASKKIRLATIESAVFPRLLDALNKRTVGPYFTGPEPTHADIYWFDFYKHALLEFPDIMELLHRDYLKLAAIAEAIRSSSQLAQYGQ</sequence>
<accession>A0A024TZU6</accession>
<dbReference type="PANTHER" id="PTHR11571:SF252">
    <property type="entry name" value="GLUTATHIONE S-TRANSFERASE"/>
    <property type="match status" value="1"/>
</dbReference>
<feature type="domain" description="GST N-terminal" evidence="1">
    <location>
        <begin position="6"/>
        <end position="85"/>
    </location>
</feature>
<gene>
    <name evidence="3" type="ORF">H310_07969</name>
</gene>
<dbReference type="Pfam" id="PF02798">
    <property type="entry name" value="GST_N"/>
    <property type="match status" value="1"/>
</dbReference>
<dbReference type="OrthoDB" id="420389at2759"/>
<proteinExistence type="predicted"/>
<name>A0A024TZU6_9STRA</name>
<protein>
    <recommendedName>
        <fullName evidence="4">Glutathione S-transferase</fullName>
    </recommendedName>
</protein>
<dbReference type="InterPro" id="IPR036249">
    <property type="entry name" value="Thioredoxin-like_sf"/>
</dbReference>
<reference evidence="3" key="1">
    <citation type="submission" date="2013-12" db="EMBL/GenBank/DDBJ databases">
        <title>The Genome Sequence of Aphanomyces invadans NJM9701.</title>
        <authorList>
            <consortium name="The Broad Institute Genomics Platform"/>
            <person name="Russ C."/>
            <person name="Tyler B."/>
            <person name="van West P."/>
            <person name="Dieguez-Uribeondo J."/>
            <person name="Young S.K."/>
            <person name="Zeng Q."/>
            <person name="Gargeya S."/>
            <person name="Fitzgerald M."/>
            <person name="Abouelleil A."/>
            <person name="Alvarado L."/>
            <person name="Chapman S.B."/>
            <person name="Gainer-Dewar J."/>
            <person name="Goldberg J."/>
            <person name="Griggs A."/>
            <person name="Gujja S."/>
            <person name="Hansen M."/>
            <person name="Howarth C."/>
            <person name="Imamovic A."/>
            <person name="Ireland A."/>
            <person name="Larimer J."/>
            <person name="McCowan C."/>
            <person name="Murphy C."/>
            <person name="Pearson M."/>
            <person name="Poon T.W."/>
            <person name="Priest M."/>
            <person name="Roberts A."/>
            <person name="Saif S."/>
            <person name="Shea T."/>
            <person name="Sykes S."/>
            <person name="Wortman J."/>
            <person name="Nusbaum C."/>
            <person name="Birren B."/>
        </authorList>
    </citation>
    <scope>NUCLEOTIDE SEQUENCE [LARGE SCALE GENOMIC DNA]</scope>
    <source>
        <strain evidence="3">NJM9701</strain>
    </source>
</reference>
<feature type="domain" description="GST C-terminal" evidence="2">
    <location>
        <begin position="87"/>
        <end position="204"/>
    </location>
</feature>
<dbReference type="GO" id="GO:0004364">
    <property type="term" value="F:glutathione transferase activity"/>
    <property type="evidence" value="ECO:0007669"/>
    <property type="project" value="TreeGrafter"/>
</dbReference>
<dbReference type="SUPFAM" id="SSF52833">
    <property type="entry name" value="Thioredoxin-like"/>
    <property type="match status" value="1"/>
</dbReference>
<dbReference type="Pfam" id="PF14497">
    <property type="entry name" value="GST_C_3"/>
    <property type="match status" value="1"/>
</dbReference>
<dbReference type="PROSITE" id="PS50405">
    <property type="entry name" value="GST_CTER"/>
    <property type="match status" value="1"/>
</dbReference>
<evidence type="ECO:0000259" key="2">
    <source>
        <dbReference type="PROSITE" id="PS50405"/>
    </source>
</evidence>
<dbReference type="GO" id="GO:0006749">
    <property type="term" value="P:glutathione metabolic process"/>
    <property type="evidence" value="ECO:0007669"/>
    <property type="project" value="TreeGrafter"/>
</dbReference>
<dbReference type="eggNOG" id="KOG1695">
    <property type="taxonomic scope" value="Eukaryota"/>
</dbReference>
<dbReference type="InterPro" id="IPR036282">
    <property type="entry name" value="Glutathione-S-Trfase_C_sf"/>
</dbReference>
<dbReference type="PANTHER" id="PTHR11571">
    <property type="entry name" value="GLUTATHIONE S-TRANSFERASE"/>
    <property type="match status" value="1"/>
</dbReference>
<organism evidence="3">
    <name type="scientific">Aphanomyces invadans</name>
    <dbReference type="NCBI Taxonomy" id="157072"/>
    <lineage>
        <taxon>Eukaryota</taxon>
        <taxon>Sar</taxon>
        <taxon>Stramenopiles</taxon>
        <taxon>Oomycota</taxon>
        <taxon>Saprolegniomycetes</taxon>
        <taxon>Saprolegniales</taxon>
        <taxon>Verrucalvaceae</taxon>
        <taxon>Aphanomyces</taxon>
    </lineage>
</organism>
<dbReference type="RefSeq" id="XP_008871727.1">
    <property type="nucleotide sequence ID" value="XM_008873505.1"/>
</dbReference>
<dbReference type="InterPro" id="IPR004046">
    <property type="entry name" value="GST_C"/>
</dbReference>
<evidence type="ECO:0000313" key="3">
    <source>
        <dbReference type="EMBL" id="ETV99171.1"/>
    </source>
</evidence>
<dbReference type="VEuPathDB" id="FungiDB:H310_07969"/>
<dbReference type="InterPro" id="IPR010987">
    <property type="entry name" value="Glutathione-S-Trfase_C-like"/>
</dbReference>
<dbReference type="PROSITE" id="PS50404">
    <property type="entry name" value="GST_NTER"/>
    <property type="match status" value="1"/>
</dbReference>
<evidence type="ECO:0000259" key="1">
    <source>
        <dbReference type="PROSITE" id="PS50404"/>
    </source>
</evidence>
<dbReference type="InterPro" id="IPR050213">
    <property type="entry name" value="GST_superfamily"/>
</dbReference>
<dbReference type="InterPro" id="IPR004045">
    <property type="entry name" value="Glutathione_S-Trfase_N"/>
</dbReference>
<dbReference type="STRING" id="157072.A0A024TZU6"/>
<dbReference type="GeneID" id="20085019"/>
<dbReference type="CDD" id="cd03039">
    <property type="entry name" value="GST_N_Sigma_like"/>
    <property type="match status" value="1"/>
</dbReference>